<comment type="caution">
    <text evidence="1">The sequence shown here is derived from an EMBL/GenBank/DDBJ whole genome shotgun (WGS) entry which is preliminary data.</text>
</comment>
<name>A0ABW1SEA2_9PROT</name>
<dbReference type="Proteomes" id="UP001596303">
    <property type="component" value="Unassembled WGS sequence"/>
</dbReference>
<dbReference type="PROSITE" id="PS51257">
    <property type="entry name" value="PROKAR_LIPOPROTEIN"/>
    <property type="match status" value="1"/>
</dbReference>
<dbReference type="EMBL" id="JBHSSW010000066">
    <property type="protein sequence ID" value="MFC6199873.1"/>
    <property type="molecule type" value="Genomic_DNA"/>
</dbReference>
<protein>
    <recommendedName>
        <fullName evidence="3">BPP domain-containing protein</fullName>
    </recommendedName>
</protein>
<organism evidence="1 2">
    <name type="scientific">Ponticaulis profundi</name>
    <dbReference type="NCBI Taxonomy" id="2665222"/>
    <lineage>
        <taxon>Bacteria</taxon>
        <taxon>Pseudomonadati</taxon>
        <taxon>Pseudomonadota</taxon>
        <taxon>Alphaproteobacteria</taxon>
        <taxon>Hyphomonadales</taxon>
        <taxon>Hyphomonadaceae</taxon>
        <taxon>Ponticaulis</taxon>
    </lineage>
</organism>
<dbReference type="RefSeq" id="WP_377381446.1">
    <property type="nucleotide sequence ID" value="NZ_JBHSSW010000066.1"/>
</dbReference>
<gene>
    <name evidence="1" type="ORF">ACFQDM_17490</name>
</gene>
<evidence type="ECO:0008006" key="3">
    <source>
        <dbReference type="Google" id="ProtNLM"/>
    </source>
</evidence>
<reference evidence="2" key="1">
    <citation type="journal article" date="2019" name="Int. J. Syst. Evol. Microbiol.">
        <title>The Global Catalogue of Microorganisms (GCM) 10K type strain sequencing project: providing services to taxonomists for standard genome sequencing and annotation.</title>
        <authorList>
            <consortium name="The Broad Institute Genomics Platform"/>
            <consortium name="The Broad Institute Genome Sequencing Center for Infectious Disease"/>
            <person name="Wu L."/>
            <person name="Ma J."/>
        </authorList>
    </citation>
    <scope>NUCLEOTIDE SEQUENCE [LARGE SCALE GENOMIC DNA]</scope>
    <source>
        <strain evidence="2">CGMCC-1.15741</strain>
    </source>
</reference>
<proteinExistence type="predicted"/>
<evidence type="ECO:0000313" key="1">
    <source>
        <dbReference type="EMBL" id="MFC6199873.1"/>
    </source>
</evidence>
<accession>A0ABW1SEA2</accession>
<keyword evidence="2" id="KW-1185">Reference proteome</keyword>
<evidence type="ECO:0000313" key="2">
    <source>
        <dbReference type="Proteomes" id="UP001596303"/>
    </source>
</evidence>
<sequence>MRFVKMAERASLKRTYSLVNRVAAFSTFFILASCGSGSEKSEVSSTKNINVPIVWQTSDLPESLSGFSISDEAPVQILIGIGGEVRLIDVDGAPVAQNGPYGAAAFGSGVEATIEDAQLRMFPAISASNDELTLYTYGAGLVAPIELELNPGLEDKIKGLCAAPANDGSALLQTAHWTALDPATLVLGEIRNEDGAISYQRGATIPYEKYITSCDIDGEYVATGGGFGLAIQKVGEEPTMINAPGVPTHVALQADEESAFAIMTLSGGKVMASNLDGQMASINFAPGLSSHPLEEAGALAVSSVGTVGGLPNGFVAIENQKGDSTQIIYSDLGLIKEALSSD</sequence>